<dbReference type="EMBL" id="QFGG01000004">
    <property type="protein sequence ID" value="TID44058.1"/>
    <property type="molecule type" value="Genomic_DNA"/>
</dbReference>
<dbReference type="AlphaFoldDB" id="A0A3A5L404"/>
<name>A0A3A5L404_9GAMM</name>
<gene>
    <name evidence="2" type="ORF">D6J04_08065</name>
    <name evidence="1" type="ORF">DB745_04905</name>
    <name evidence="3" type="ORF">DIZ81_06505</name>
</gene>
<keyword evidence="4" id="KW-1185">Reference proteome</keyword>
<reference evidence="3 6" key="2">
    <citation type="submission" date="2018-04" db="EMBL/GenBank/DDBJ databases">
        <title>Whole genome sequence comparison of clinical and drinking water Legionella pneumophila isolates.</title>
        <authorList>
            <person name="Garner E."/>
        </authorList>
    </citation>
    <scope>NUCLEOTIDE SEQUENCE [LARGE SCALE GENOMIC DNA]</scope>
    <source>
        <strain evidence="3 6">WH02</strain>
    </source>
</reference>
<dbReference type="Proteomes" id="UP000306421">
    <property type="component" value="Unassembled WGS sequence"/>
</dbReference>
<comment type="caution">
    <text evidence="2">The sequence shown here is derived from an EMBL/GenBank/DDBJ whole genome shotgun (WGS) entry which is preliminary data.</text>
</comment>
<dbReference type="EMBL" id="QZWB01000007">
    <property type="protein sequence ID" value="RJT46969.1"/>
    <property type="molecule type" value="Genomic_DNA"/>
</dbReference>
<evidence type="ECO:0000313" key="4">
    <source>
        <dbReference type="Proteomes" id="UP000251035"/>
    </source>
</evidence>
<accession>A0A3A5L404</accession>
<organism evidence="2 5">
    <name type="scientific">Legionella taurinensis</name>
    <dbReference type="NCBI Taxonomy" id="70611"/>
    <lineage>
        <taxon>Bacteria</taxon>
        <taxon>Pseudomonadati</taxon>
        <taxon>Pseudomonadota</taxon>
        <taxon>Gammaproteobacteria</taxon>
        <taxon>Legionellales</taxon>
        <taxon>Legionellaceae</taxon>
        <taxon>Legionella</taxon>
    </lineage>
</organism>
<evidence type="ECO:0000313" key="5">
    <source>
        <dbReference type="Proteomes" id="UP000270757"/>
    </source>
</evidence>
<reference evidence="1 4" key="1">
    <citation type="submission" date="2018-04" db="EMBL/GenBank/DDBJ databases">
        <title>Whole genome sequence comparison of clinical and drinking water Legionella pneumophila isolates associated with the Flint Water Crisis.</title>
        <authorList>
            <person name="Garner E."/>
            <person name="Brown C."/>
            <person name="Schwake O."/>
            <person name="Coil D."/>
            <person name="Jospin G."/>
            <person name="Eisen J."/>
            <person name="Edwards M."/>
            <person name="Pruden A."/>
        </authorList>
    </citation>
    <scope>NUCLEOTIDE SEQUENCE [LARGE SCALE GENOMIC DNA]</scope>
    <source>
        <strain evidence="1 4">Genessee03</strain>
    </source>
</reference>
<sequence>MAFGYAVADDTGENMKTGLSSLELGNALSKAREYTANILLIRDQMDGRQNDEKLVVIIDCFYAIFE</sequence>
<evidence type="ECO:0000313" key="1">
    <source>
        <dbReference type="EMBL" id="PUT48769.1"/>
    </source>
</evidence>
<evidence type="ECO:0000313" key="3">
    <source>
        <dbReference type="EMBL" id="TID44058.1"/>
    </source>
</evidence>
<evidence type="ECO:0000313" key="2">
    <source>
        <dbReference type="EMBL" id="RJT46969.1"/>
    </source>
</evidence>
<reference evidence="2 5" key="3">
    <citation type="submission" date="2018-09" db="EMBL/GenBank/DDBJ databases">
        <title>Draft genome sequences of Legionella taurinensis isolated from water samples.</title>
        <authorList>
            <person name="Chakeri A."/>
            <person name="Allerberger F."/>
            <person name="Kundi M."/>
            <person name="Ruppitsch W."/>
            <person name="Schmid D."/>
        </authorList>
    </citation>
    <scope>NUCLEOTIDE SEQUENCE [LARGE SCALE GENOMIC DNA]</scope>
    <source>
        <strain evidence="2 5">4570-18-6</strain>
    </source>
</reference>
<dbReference type="EMBL" id="QCXM01000003">
    <property type="protein sequence ID" value="PUT48769.1"/>
    <property type="molecule type" value="Genomic_DNA"/>
</dbReference>
<proteinExistence type="predicted"/>
<dbReference type="Proteomes" id="UP000270757">
    <property type="component" value="Unassembled WGS sequence"/>
</dbReference>
<dbReference type="Proteomes" id="UP000251035">
    <property type="component" value="Unassembled WGS sequence"/>
</dbReference>
<evidence type="ECO:0000313" key="6">
    <source>
        <dbReference type="Proteomes" id="UP000306421"/>
    </source>
</evidence>
<protein>
    <submittedName>
        <fullName evidence="2">Uncharacterized protein</fullName>
    </submittedName>
</protein>